<dbReference type="SMART" id="SM00860">
    <property type="entry name" value="SMI1_KNR4"/>
    <property type="match status" value="1"/>
</dbReference>
<evidence type="ECO:0000259" key="1">
    <source>
        <dbReference type="SMART" id="SM00860"/>
    </source>
</evidence>
<reference evidence="2 3" key="1">
    <citation type="journal article" date="2014" name="Genome Announc.">
        <title>Draft Genome Sequence of the Carrageenan-Degrading Bacterium Cellulophaga sp. Strain KL-A, Isolated from Decaying Marine Algae.</title>
        <authorList>
            <person name="Shan D."/>
            <person name="Ying J."/>
            <person name="Li X."/>
            <person name="Gao Z."/>
            <person name="Wei G."/>
            <person name="Shao Z."/>
        </authorList>
    </citation>
    <scope>NUCLEOTIDE SEQUENCE [LARGE SCALE GENOMIC DNA]</scope>
    <source>
        <strain evidence="2 3">KL-A</strain>
    </source>
</reference>
<dbReference type="EMBL" id="ARZX01000014">
    <property type="protein sequence ID" value="EWH13058.1"/>
    <property type="molecule type" value="Genomic_DNA"/>
</dbReference>
<dbReference type="Proteomes" id="UP000019275">
    <property type="component" value="Unassembled WGS sequence"/>
</dbReference>
<feature type="domain" description="Knr4/Smi1-like" evidence="1">
    <location>
        <begin position="77"/>
        <end position="200"/>
    </location>
</feature>
<dbReference type="SUPFAM" id="SSF160631">
    <property type="entry name" value="SMI1/KNR4-like"/>
    <property type="match status" value="1"/>
</dbReference>
<dbReference type="InterPro" id="IPR037883">
    <property type="entry name" value="Knr4/Smi1-like_sf"/>
</dbReference>
<dbReference type="InterPro" id="IPR018958">
    <property type="entry name" value="Knr4/Smi1-like_dom"/>
</dbReference>
<proteinExistence type="predicted"/>
<gene>
    <name evidence="2" type="ORF">KLA_10955</name>
</gene>
<dbReference type="Pfam" id="PF14568">
    <property type="entry name" value="SUKH_6"/>
    <property type="match status" value="1"/>
</dbReference>
<dbReference type="RefSeq" id="WP_034645820.1">
    <property type="nucleotide sequence ID" value="NZ_ARZX01000014.1"/>
</dbReference>
<sequence length="221" mass="25848">MKIGILAIVFFASLIIRFLHLENKKKSNEIKTKMLERAKIAKRIQAINKSSHNKHKISRLLIKMLEEFQFHDDVQPTLTETEIIEIEKQINLTLPLSYKLFLKYFGDGGTWIYTNSIDSIRNRSWLSDYRNELNEKIELDNKEIKVNSLLCLMSEDSNGGAWCWLTSEDTKDGEWPLAYYSLSDKKLHFKVENFAEWLKILTNSKGEVIRELDLDYQLGLG</sequence>
<protein>
    <submittedName>
        <fullName evidence="2">Cell wall assembly/cell proliferation coordinating protein, KNR4</fullName>
    </submittedName>
</protein>
<comment type="caution">
    <text evidence="2">The sequence shown here is derived from an EMBL/GenBank/DDBJ whole genome shotgun (WGS) entry which is preliminary data.</text>
</comment>
<organism evidence="2 3">
    <name type="scientific">Cellulophaga geojensis KL-A</name>
    <dbReference type="NCBI Taxonomy" id="1328323"/>
    <lineage>
        <taxon>Bacteria</taxon>
        <taxon>Pseudomonadati</taxon>
        <taxon>Bacteroidota</taxon>
        <taxon>Flavobacteriia</taxon>
        <taxon>Flavobacteriales</taxon>
        <taxon>Flavobacteriaceae</taxon>
        <taxon>Cellulophaga</taxon>
    </lineage>
</organism>
<name>A0ABP3B5F4_9FLAO</name>
<accession>A0ABP3B5F4</accession>
<evidence type="ECO:0000313" key="2">
    <source>
        <dbReference type="EMBL" id="EWH13058.1"/>
    </source>
</evidence>
<keyword evidence="3" id="KW-1185">Reference proteome</keyword>
<dbReference type="Gene3D" id="3.40.1580.10">
    <property type="entry name" value="SMI1/KNR4-like"/>
    <property type="match status" value="1"/>
</dbReference>
<evidence type="ECO:0000313" key="3">
    <source>
        <dbReference type="Proteomes" id="UP000019275"/>
    </source>
</evidence>